<dbReference type="STRING" id="742743.HMPREF9453_01336"/>
<gene>
    <name evidence="3" type="ORF">HMPREF9453_01336</name>
</gene>
<dbReference type="HOGENOM" id="CLU_882046_0_0_9"/>
<evidence type="ECO:0000256" key="2">
    <source>
        <dbReference type="SAM" id="Phobius"/>
    </source>
</evidence>
<evidence type="ECO:0000256" key="1">
    <source>
        <dbReference type="SAM" id="MobiDB-lite"/>
    </source>
</evidence>
<dbReference type="EMBL" id="ADLT01000045">
    <property type="protein sequence ID" value="EHO62744.1"/>
    <property type="molecule type" value="Genomic_DNA"/>
</dbReference>
<feature type="transmembrane region" description="Helical" evidence="2">
    <location>
        <begin position="281"/>
        <end position="300"/>
    </location>
</feature>
<dbReference type="GO" id="GO:0016020">
    <property type="term" value="C:membrane"/>
    <property type="evidence" value="ECO:0007669"/>
    <property type="project" value="InterPro"/>
</dbReference>
<comment type="caution">
    <text evidence="3">The sequence shown here is derived from an EMBL/GenBank/DDBJ whole genome shotgun (WGS) entry which is preliminary data.</text>
</comment>
<keyword evidence="2" id="KW-0472">Membrane</keyword>
<dbReference type="InterPro" id="IPR008523">
    <property type="entry name" value="DUF805"/>
</dbReference>
<dbReference type="RefSeq" id="WP_008859830.1">
    <property type="nucleotide sequence ID" value="NZ_JH591188.1"/>
</dbReference>
<dbReference type="AlphaFoldDB" id="H1D148"/>
<dbReference type="PATRIC" id="fig|742743.3.peg.1354"/>
<protein>
    <recommendedName>
        <fullName evidence="5">DUF805 domain-containing protein</fullName>
    </recommendedName>
</protein>
<dbReference type="OrthoDB" id="1634508at2"/>
<name>H1D148_9FIRM</name>
<reference evidence="3 4" key="1">
    <citation type="submission" date="2011-11" db="EMBL/GenBank/DDBJ databases">
        <title>The Genome Sequence of Dialister succinatiphilus YIT 11850.</title>
        <authorList>
            <consortium name="The Broad Institute Genome Sequencing Platform"/>
            <person name="Earl A."/>
            <person name="Ward D."/>
            <person name="Feldgarden M."/>
            <person name="Gevers D."/>
            <person name="Morotomi M."/>
            <person name="Young S.K."/>
            <person name="Zeng Q."/>
            <person name="Gargeya S."/>
            <person name="Fitzgerald M."/>
            <person name="Haas B."/>
            <person name="Abouelleil A."/>
            <person name="Alvarado L."/>
            <person name="Arachchi H.M."/>
            <person name="Berlin A."/>
            <person name="Brown A."/>
            <person name="Chapman S.B."/>
            <person name="Dunbar C."/>
            <person name="Gearin G."/>
            <person name="Goldberg J."/>
            <person name="Griggs A."/>
            <person name="Gujja S."/>
            <person name="Heiman D."/>
            <person name="Howarth C."/>
            <person name="Lui A."/>
            <person name="MacDonald P.J.P."/>
            <person name="Montmayeur A."/>
            <person name="Murphy C."/>
            <person name="Neiman D."/>
            <person name="Pearson M."/>
            <person name="Priest M."/>
            <person name="Roberts A."/>
            <person name="Saif S."/>
            <person name="Shea T."/>
            <person name="Sisk P."/>
            <person name="Stolte C."/>
            <person name="Sykes S."/>
            <person name="Wortman J."/>
            <person name="Nusbaum C."/>
            <person name="Birren B."/>
        </authorList>
    </citation>
    <scope>NUCLEOTIDE SEQUENCE [LARGE SCALE GENOMIC DNA]</scope>
    <source>
        <strain evidence="3 4">YIT 11850</strain>
    </source>
</reference>
<evidence type="ECO:0000313" key="3">
    <source>
        <dbReference type="EMBL" id="EHO62744.1"/>
    </source>
</evidence>
<feature type="transmembrane region" description="Helical" evidence="2">
    <location>
        <begin position="256"/>
        <end position="275"/>
    </location>
</feature>
<sequence>MNMDFDIPDISENAGKAAGGGKHRKPRRAGKIRLGDSLRSLSREYTATRERMDEDKHIEFYSLSEGQEKFPFYGMEVSIIGVCIRNKKTAAIYMELPLDKREDLIKKLSASEGEGEETQAMTIFSDTVTSIFVTKPEKGEKVVTIALMDSEEAKVLSDNEAIEEKQAEEAKGLGHKIFKTYFNPVGRISRRSYIPKMLGAGIPAAILFSFTCLRPELFEGDLNLYIFTFLVVGTLCFISLISLAMRRLSDIGLSHLYYWVFFLLLFAINQLGGQFLGSQLMATRVVAVIFMAAVVLLAFFPGENKKNKYGPVPKE</sequence>
<dbReference type="Pfam" id="PF05656">
    <property type="entry name" value="DUF805"/>
    <property type="match status" value="1"/>
</dbReference>
<keyword evidence="4" id="KW-1185">Reference proteome</keyword>
<accession>H1D148</accession>
<dbReference type="Proteomes" id="UP000003277">
    <property type="component" value="Unassembled WGS sequence"/>
</dbReference>
<keyword evidence="2" id="KW-0812">Transmembrane</keyword>
<organism evidence="3 4">
    <name type="scientific">Dialister succinatiphilus YIT 11850</name>
    <dbReference type="NCBI Taxonomy" id="742743"/>
    <lineage>
        <taxon>Bacteria</taxon>
        <taxon>Bacillati</taxon>
        <taxon>Bacillota</taxon>
        <taxon>Negativicutes</taxon>
        <taxon>Veillonellales</taxon>
        <taxon>Veillonellaceae</taxon>
        <taxon>Dialister</taxon>
    </lineage>
</organism>
<evidence type="ECO:0000313" key="4">
    <source>
        <dbReference type="Proteomes" id="UP000003277"/>
    </source>
</evidence>
<feature type="compositionally biased region" description="Basic residues" evidence="1">
    <location>
        <begin position="21"/>
        <end position="31"/>
    </location>
</feature>
<proteinExistence type="predicted"/>
<feature type="transmembrane region" description="Helical" evidence="2">
    <location>
        <begin position="224"/>
        <end position="244"/>
    </location>
</feature>
<evidence type="ECO:0008006" key="5">
    <source>
        <dbReference type="Google" id="ProtNLM"/>
    </source>
</evidence>
<keyword evidence="2" id="KW-1133">Transmembrane helix</keyword>
<feature type="region of interest" description="Disordered" evidence="1">
    <location>
        <begin position="1"/>
        <end position="33"/>
    </location>
</feature>